<keyword evidence="1" id="KW-1133">Transmembrane helix</keyword>
<dbReference type="STRING" id="592026.GCWU0000282_000084"/>
<dbReference type="HOGENOM" id="CLU_1493620_0_0_9"/>
<comment type="caution">
    <text evidence="2">The sequence shown here is derived from an EMBL/GenBank/DDBJ whole genome shotgun (WGS) entry which is preliminary data.</text>
</comment>
<keyword evidence="1" id="KW-0812">Transmembrane</keyword>
<proteinExistence type="predicted"/>
<dbReference type="Proteomes" id="UP000018227">
    <property type="component" value="Unassembled WGS sequence"/>
</dbReference>
<evidence type="ECO:0000313" key="2">
    <source>
        <dbReference type="EMBL" id="ESL04697.1"/>
    </source>
</evidence>
<evidence type="ECO:0000313" key="3">
    <source>
        <dbReference type="Proteomes" id="UP000018227"/>
    </source>
</evidence>
<dbReference type="AlphaFoldDB" id="V2Y9B8"/>
<organism evidence="2 3">
    <name type="scientific">Catonella morbi ATCC 51271</name>
    <dbReference type="NCBI Taxonomy" id="592026"/>
    <lineage>
        <taxon>Bacteria</taxon>
        <taxon>Bacillati</taxon>
        <taxon>Bacillota</taxon>
        <taxon>Clostridia</taxon>
        <taxon>Lachnospirales</taxon>
        <taxon>Lachnospiraceae</taxon>
        <taxon>Catonella</taxon>
    </lineage>
</organism>
<dbReference type="EMBL" id="ACIL03000002">
    <property type="protein sequence ID" value="ESL04697.1"/>
    <property type="molecule type" value="Genomic_DNA"/>
</dbReference>
<keyword evidence="1" id="KW-0472">Membrane</keyword>
<reference evidence="2 3" key="1">
    <citation type="submission" date="2013-06" db="EMBL/GenBank/DDBJ databases">
        <authorList>
            <person name="Weinstock G."/>
            <person name="Sodergren E."/>
            <person name="Clifton S."/>
            <person name="Fulton L."/>
            <person name="Fulton B."/>
            <person name="Courtney L."/>
            <person name="Fronick C."/>
            <person name="Harrison M."/>
            <person name="Strong C."/>
            <person name="Farmer C."/>
            <person name="Delahaunty K."/>
            <person name="Markovic C."/>
            <person name="Hall O."/>
            <person name="Minx P."/>
            <person name="Tomlinson C."/>
            <person name="Mitreva M."/>
            <person name="Nelson J."/>
            <person name="Hou S."/>
            <person name="Wollam A."/>
            <person name="Pepin K.H."/>
            <person name="Johnson M."/>
            <person name="Bhonagiri V."/>
            <person name="Nash W.E."/>
            <person name="Warren W."/>
            <person name="Chinwalla A."/>
            <person name="Mardis E.R."/>
            <person name="Wilson R.K."/>
        </authorList>
    </citation>
    <scope>NUCLEOTIDE SEQUENCE [LARGE SCALE GENOMIC DNA]</scope>
    <source>
        <strain evidence="2 3">ATCC 51271</strain>
    </source>
</reference>
<evidence type="ECO:0000256" key="1">
    <source>
        <dbReference type="SAM" id="Phobius"/>
    </source>
</evidence>
<sequence>MGYRSRKPKGKRLVARLVLTAIFIMFIICVAKLPTINVLLQEILSPGQSASTEYGWNLILVNQDYKVPKDWDIELTELFKFFGKWRCLSGSKQQRCRHFGGKGENHLIPQQKGGKNMEKFFEPMFERAEARGEVRGEAKGENSLAKLIGCLLSEGKNDTIKEVVENEEIRHILYKEYGIQ</sequence>
<keyword evidence="3" id="KW-1185">Reference proteome</keyword>
<feature type="transmembrane region" description="Helical" evidence="1">
    <location>
        <begin position="13"/>
        <end position="33"/>
    </location>
</feature>
<name>V2Y9B8_9FIRM</name>
<accession>V2Y9B8</accession>
<gene>
    <name evidence="2" type="ORF">GCWU0000282_000084</name>
</gene>
<protein>
    <submittedName>
        <fullName evidence="2">Uncharacterized protein</fullName>
    </submittedName>
</protein>